<accession>A0A212KM37</accession>
<protein>
    <submittedName>
        <fullName evidence="3">Uncharacterized protein</fullName>
    </submittedName>
</protein>
<organism evidence="3">
    <name type="scientific">uncultured Alphaproteobacteria bacterium</name>
    <dbReference type="NCBI Taxonomy" id="91750"/>
    <lineage>
        <taxon>Bacteria</taxon>
        <taxon>Pseudomonadati</taxon>
        <taxon>Pseudomonadota</taxon>
        <taxon>Alphaproteobacteria</taxon>
        <taxon>environmental samples</taxon>
    </lineage>
</organism>
<keyword evidence="2" id="KW-1133">Transmembrane helix</keyword>
<keyword evidence="2" id="KW-0472">Membrane</keyword>
<name>A0A212KM37_9PROT</name>
<proteinExistence type="predicted"/>
<evidence type="ECO:0000256" key="1">
    <source>
        <dbReference type="SAM" id="Coils"/>
    </source>
</evidence>
<evidence type="ECO:0000256" key="2">
    <source>
        <dbReference type="SAM" id="Phobius"/>
    </source>
</evidence>
<reference evidence="3" key="1">
    <citation type="submission" date="2016-04" db="EMBL/GenBank/DDBJ databases">
        <authorList>
            <person name="Evans L.H."/>
            <person name="Alamgir A."/>
            <person name="Owens N."/>
            <person name="Weber N.D."/>
            <person name="Virtaneva K."/>
            <person name="Barbian K."/>
            <person name="Babar A."/>
            <person name="Rosenke K."/>
        </authorList>
    </citation>
    <scope>NUCLEOTIDE SEQUENCE</scope>
    <source>
        <strain evidence="3">86</strain>
    </source>
</reference>
<sequence>MLAWLKASPLGPYLAALRVVAVVAVLGAVFGAGWTANGWRYEAKIGEQKAKAARLLKEKTDEVIALRDEREANTARANAAALEKQKEIEDAHDRNADLGNRLGAALECLRVGGRWAGDRCAVPAAGTPAGQCVSLQAEVDQLSGLVGRLAAAGNELARDADREAAVAASAHAWAVRMGFGAE</sequence>
<keyword evidence="1" id="KW-0175">Coiled coil</keyword>
<gene>
    <name evidence="3" type="ORF">KL86APRO_30205</name>
</gene>
<dbReference type="AlphaFoldDB" id="A0A212KM37"/>
<feature type="coiled-coil region" evidence="1">
    <location>
        <begin position="49"/>
        <end position="85"/>
    </location>
</feature>
<evidence type="ECO:0000313" key="3">
    <source>
        <dbReference type="EMBL" id="SBW12714.1"/>
    </source>
</evidence>
<keyword evidence="2" id="KW-0812">Transmembrane</keyword>
<feature type="transmembrane region" description="Helical" evidence="2">
    <location>
        <begin position="12"/>
        <end position="34"/>
    </location>
</feature>
<dbReference type="EMBL" id="FLUO01000003">
    <property type="protein sequence ID" value="SBW12714.1"/>
    <property type="molecule type" value="Genomic_DNA"/>
</dbReference>